<evidence type="ECO:0000313" key="2">
    <source>
        <dbReference type="Proteomes" id="UP001458880"/>
    </source>
</evidence>
<proteinExistence type="predicted"/>
<gene>
    <name evidence="1" type="ORF">QE152_g14251</name>
</gene>
<keyword evidence="2" id="KW-1185">Reference proteome</keyword>
<name>A0AAW1L7B1_POPJA</name>
<sequence>MKRHPEVAARMTQNLSRARVSITEEHLKKWFDGVKTELKDYTDVLEDARRVLNADETPIFLVPKEERDLVRKGEKAVYSFTSNDEKDIFSSKRRKRSST</sequence>
<reference evidence="1 2" key="1">
    <citation type="journal article" date="2024" name="BMC Genomics">
        <title>De novo assembly and annotation of Popillia japonica's genome with initial clues to its potential as an invasive pest.</title>
        <authorList>
            <person name="Cucini C."/>
            <person name="Boschi S."/>
            <person name="Funari R."/>
            <person name="Cardaioli E."/>
            <person name="Iannotti N."/>
            <person name="Marturano G."/>
            <person name="Paoli F."/>
            <person name="Bruttini M."/>
            <person name="Carapelli A."/>
            <person name="Frati F."/>
            <person name="Nardi F."/>
        </authorList>
    </citation>
    <scope>NUCLEOTIDE SEQUENCE [LARGE SCALE GENOMIC DNA]</scope>
    <source>
        <strain evidence="1">DMR45628</strain>
    </source>
</reference>
<evidence type="ECO:0000313" key="1">
    <source>
        <dbReference type="EMBL" id="KAK9730757.1"/>
    </source>
</evidence>
<protein>
    <submittedName>
        <fullName evidence="1">Uncharacterized protein</fullName>
    </submittedName>
</protein>
<accession>A0AAW1L7B1</accession>
<comment type="caution">
    <text evidence="1">The sequence shown here is derived from an EMBL/GenBank/DDBJ whole genome shotgun (WGS) entry which is preliminary data.</text>
</comment>
<dbReference type="EMBL" id="JASPKY010000142">
    <property type="protein sequence ID" value="KAK9730757.1"/>
    <property type="molecule type" value="Genomic_DNA"/>
</dbReference>
<organism evidence="1 2">
    <name type="scientific">Popillia japonica</name>
    <name type="common">Japanese beetle</name>
    <dbReference type="NCBI Taxonomy" id="7064"/>
    <lineage>
        <taxon>Eukaryota</taxon>
        <taxon>Metazoa</taxon>
        <taxon>Ecdysozoa</taxon>
        <taxon>Arthropoda</taxon>
        <taxon>Hexapoda</taxon>
        <taxon>Insecta</taxon>
        <taxon>Pterygota</taxon>
        <taxon>Neoptera</taxon>
        <taxon>Endopterygota</taxon>
        <taxon>Coleoptera</taxon>
        <taxon>Polyphaga</taxon>
        <taxon>Scarabaeiformia</taxon>
        <taxon>Scarabaeidae</taxon>
        <taxon>Rutelinae</taxon>
        <taxon>Popillia</taxon>
    </lineage>
</organism>
<dbReference type="AlphaFoldDB" id="A0AAW1L7B1"/>
<dbReference type="Proteomes" id="UP001458880">
    <property type="component" value="Unassembled WGS sequence"/>
</dbReference>